<accession>A0A1M5HM71</accession>
<reference evidence="2 3" key="1">
    <citation type="submission" date="2016-11" db="EMBL/GenBank/DDBJ databases">
        <authorList>
            <person name="Jaros S."/>
            <person name="Januszkiewicz K."/>
            <person name="Wedrychowicz H."/>
        </authorList>
    </citation>
    <scope>NUCLEOTIDE SEQUENCE [LARGE SCALE GENOMIC DNA]</scope>
    <source>
        <strain evidence="2 3">GAS138</strain>
    </source>
</reference>
<gene>
    <name evidence="2" type="ORF">SAMN05443248_0535</name>
</gene>
<evidence type="ECO:0000313" key="2">
    <source>
        <dbReference type="EMBL" id="SHG16932.1"/>
    </source>
</evidence>
<name>A0A1M5HM71_9BRAD</name>
<protein>
    <submittedName>
        <fullName evidence="2">Uncharacterized protein</fullName>
    </submittedName>
</protein>
<dbReference type="Proteomes" id="UP000189796">
    <property type="component" value="Chromosome I"/>
</dbReference>
<organism evidence="2 3">
    <name type="scientific">Bradyrhizobium erythrophlei</name>
    <dbReference type="NCBI Taxonomy" id="1437360"/>
    <lineage>
        <taxon>Bacteria</taxon>
        <taxon>Pseudomonadati</taxon>
        <taxon>Pseudomonadota</taxon>
        <taxon>Alphaproteobacteria</taxon>
        <taxon>Hyphomicrobiales</taxon>
        <taxon>Nitrobacteraceae</taxon>
        <taxon>Bradyrhizobium</taxon>
    </lineage>
</organism>
<evidence type="ECO:0000256" key="1">
    <source>
        <dbReference type="SAM" id="MobiDB-lite"/>
    </source>
</evidence>
<evidence type="ECO:0000313" key="3">
    <source>
        <dbReference type="Proteomes" id="UP000189796"/>
    </source>
</evidence>
<proteinExistence type="predicted"/>
<dbReference type="AlphaFoldDB" id="A0A1M5HM71"/>
<dbReference type="EMBL" id="LT670817">
    <property type="protein sequence ID" value="SHG16932.1"/>
    <property type="molecule type" value="Genomic_DNA"/>
</dbReference>
<feature type="region of interest" description="Disordered" evidence="1">
    <location>
        <begin position="1"/>
        <end position="21"/>
    </location>
</feature>
<sequence>MAYSPEMARPNEHRNPPQVSEVAPADDIRTIMLNQVSWGAVFAGATIAPCNADNSQHGWSRRRSLDHRRSRGGYADCRIPLNRCRYLVGYLRNSCGCGWWLHRWAAFRKVISIDNRLSRFDCVGGFDPNRGLPALDGCLGSDWRRCEHGIVRAWRSRQSHRRVRSNCRSDRSAFFE</sequence>